<dbReference type="OrthoDB" id="571721at2"/>
<name>A0A2S7X1M7_9GAMM</name>
<evidence type="ECO:0000313" key="3">
    <source>
        <dbReference type="Proteomes" id="UP000239263"/>
    </source>
</evidence>
<feature type="domain" description="MAE-28990/MAE-18760-like HEPN" evidence="1">
    <location>
        <begin position="5"/>
        <end position="220"/>
    </location>
</feature>
<dbReference type="Pfam" id="PF18737">
    <property type="entry name" value="HEPN_MAE_28990"/>
    <property type="match status" value="1"/>
</dbReference>
<dbReference type="RefSeq" id="WP_105055610.1">
    <property type="nucleotide sequence ID" value="NZ_CAWNRT010000002.1"/>
</dbReference>
<protein>
    <recommendedName>
        <fullName evidence="1">MAE-28990/MAE-18760-like HEPN domain-containing protein</fullName>
    </recommendedName>
</protein>
<organism evidence="2 3">
    <name type="scientific">Aliivibrio sifiae</name>
    <dbReference type="NCBI Taxonomy" id="566293"/>
    <lineage>
        <taxon>Bacteria</taxon>
        <taxon>Pseudomonadati</taxon>
        <taxon>Pseudomonadota</taxon>
        <taxon>Gammaproteobacteria</taxon>
        <taxon>Vibrionales</taxon>
        <taxon>Vibrionaceae</taxon>
        <taxon>Aliivibrio</taxon>
    </lineage>
</organism>
<comment type="caution">
    <text evidence="2">The sequence shown here is derived from an EMBL/GenBank/DDBJ whole genome shotgun (WGS) entry which is preliminary data.</text>
</comment>
<evidence type="ECO:0000259" key="1">
    <source>
        <dbReference type="Pfam" id="PF18737"/>
    </source>
</evidence>
<proteinExistence type="predicted"/>
<sequence length="224" mass="25666">MHAFTDEYNRRKNEIDAYINLLNALGNDGAKIIDIDDREAIITVQQQKVCKASCYLLIYNLVEATVMNGIQSIYNRIKDERLDFNSIMESLKKVWWHSKTESLTSTPKGDLIETVYNYYCETNSGQELDFNNFISGVSGNMDAAGIRNVCHRYGIPVVPDGRHLENVKTYRNWLAHGNKSFSDIGQDVTVSELFDIKTNVFTFLDEYVNNINTYLNSESYKANL</sequence>
<gene>
    <name evidence="2" type="ORF">BTO22_11170</name>
</gene>
<dbReference type="InterPro" id="IPR040788">
    <property type="entry name" value="HEPN_MAE_28990"/>
</dbReference>
<dbReference type="AlphaFoldDB" id="A0A2S7X1M7"/>
<accession>A0A2S7X1M7</accession>
<evidence type="ECO:0000313" key="2">
    <source>
        <dbReference type="EMBL" id="PQJ84111.1"/>
    </source>
</evidence>
<dbReference type="EMBL" id="MSCO01000002">
    <property type="protein sequence ID" value="PQJ84111.1"/>
    <property type="molecule type" value="Genomic_DNA"/>
</dbReference>
<reference evidence="2 3" key="1">
    <citation type="submission" date="2016-12" db="EMBL/GenBank/DDBJ databases">
        <title>Diversity of luminous bacteria.</title>
        <authorList>
            <person name="Yoshizawa S."/>
            <person name="Kogure K."/>
        </authorList>
    </citation>
    <scope>NUCLEOTIDE SEQUENCE [LARGE SCALE GENOMIC DNA]</scope>
    <source>
        <strain evidence="2 3">ATCC 33715</strain>
    </source>
</reference>
<dbReference type="Proteomes" id="UP000239263">
    <property type="component" value="Unassembled WGS sequence"/>
</dbReference>